<feature type="disulfide bond" evidence="9">
    <location>
        <begin position="35"/>
        <end position="52"/>
    </location>
</feature>
<dbReference type="EMBL" id="UYYB01013960">
    <property type="protein sequence ID" value="VDM69895.1"/>
    <property type="molecule type" value="Genomic_DNA"/>
</dbReference>
<keyword evidence="5 10" id="KW-0175">Coiled coil</keyword>
<proteinExistence type="predicted"/>
<keyword evidence="3" id="KW-0272">Extracellular matrix</keyword>
<sequence>MYKFIKLLLGRKCSECEDYFWGDPTTVEGCKRCECNPTGSASQQCHRNNGTCVCLPGSGGDFCNECARGYTGTWPYCQPCGECFHQWDNIIQGLKSQVENLVNTASNIEDTGVASAYDGEFENMEKILDETKKKLSDANVSKEHIEQLDNEVAKLKKEVAGARERLDGIEARVSNATQSVDFAQEDLKQLQTDATRLTEAADDLRERTNKIKEADVQGAYNITKESAARSLNAQRRTDAAIGKLAEAESEARDAEALLEKNREDFDKQYSENEAALAESEHKIHMLEGALPQLNAEVCGGESAPCDALCGGNIHDKQFYVTFLLIQYIFNCTNLMYWRCLGPGVCGFCGGQSCLAGAVSKADQARSFSLEADLKLNEKQKEAEEVLICFLGYLIHL</sequence>
<keyword evidence="7" id="KW-0325">Glycoprotein</keyword>
<keyword evidence="8 9" id="KW-0424">Laminin EGF-like domain</keyword>
<accession>A0A3P7KFP0</accession>
<feature type="coiled-coil region" evidence="10">
    <location>
        <begin position="91"/>
        <end position="296"/>
    </location>
</feature>
<evidence type="ECO:0000256" key="8">
    <source>
        <dbReference type="ARBA" id="ARBA00023292"/>
    </source>
</evidence>
<feature type="non-terminal residue" evidence="12">
    <location>
        <position position="396"/>
    </location>
</feature>
<keyword evidence="2" id="KW-0964">Secreted</keyword>
<dbReference type="SMART" id="SM00180">
    <property type="entry name" value="EGF_Lam"/>
    <property type="match status" value="1"/>
</dbReference>
<dbReference type="PROSITE" id="PS01248">
    <property type="entry name" value="EGF_LAM_1"/>
    <property type="match status" value="1"/>
</dbReference>
<evidence type="ECO:0000256" key="2">
    <source>
        <dbReference type="ARBA" id="ARBA00022525"/>
    </source>
</evidence>
<feature type="domain" description="Laminin EGF-like" evidence="11">
    <location>
        <begin position="33"/>
        <end position="79"/>
    </location>
</feature>
<evidence type="ECO:0000256" key="6">
    <source>
        <dbReference type="ARBA" id="ARBA00023157"/>
    </source>
</evidence>
<dbReference type="Proteomes" id="UP000270094">
    <property type="component" value="Unassembled WGS sequence"/>
</dbReference>
<dbReference type="AlphaFoldDB" id="A0A3P7KFP0"/>
<gene>
    <name evidence="12" type="ORF">SVUK_LOCUS4893</name>
</gene>
<dbReference type="OrthoDB" id="5864151at2759"/>
<evidence type="ECO:0000256" key="7">
    <source>
        <dbReference type="ARBA" id="ARBA00023180"/>
    </source>
</evidence>
<evidence type="ECO:0000256" key="10">
    <source>
        <dbReference type="SAM" id="Coils"/>
    </source>
</evidence>
<evidence type="ECO:0000256" key="9">
    <source>
        <dbReference type="PROSITE-ProRule" id="PRU00460"/>
    </source>
</evidence>
<dbReference type="Gene3D" id="1.10.287.1490">
    <property type="match status" value="1"/>
</dbReference>
<evidence type="ECO:0000313" key="13">
    <source>
        <dbReference type="Proteomes" id="UP000270094"/>
    </source>
</evidence>
<evidence type="ECO:0000256" key="3">
    <source>
        <dbReference type="ARBA" id="ARBA00022530"/>
    </source>
</evidence>
<dbReference type="Gene3D" id="2.170.300.10">
    <property type="entry name" value="Tie2 ligand-binding domain superfamily"/>
    <property type="match status" value="1"/>
</dbReference>
<feature type="disulfide bond" evidence="9">
    <location>
        <begin position="54"/>
        <end position="63"/>
    </location>
</feature>
<keyword evidence="13" id="KW-1185">Reference proteome</keyword>
<dbReference type="InterPro" id="IPR002049">
    <property type="entry name" value="LE_dom"/>
</dbReference>
<dbReference type="SUPFAM" id="SSF57997">
    <property type="entry name" value="Tropomyosin"/>
    <property type="match status" value="1"/>
</dbReference>
<evidence type="ECO:0000256" key="4">
    <source>
        <dbReference type="ARBA" id="ARBA00022737"/>
    </source>
</evidence>
<organism evidence="12 13">
    <name type="scientific">Strongylus vulgaris</name>
    <name type="common">Blood worm</name>
    <dbReference type="NCBI Taxonomy" id="40348"/>
    <lineage>
        <taxon>Eukaryota</taxon>
        <taxon>Metazoa</taxon>
        <taxon>Ecdysozoa</taxon>
        <taxon>Nematoda</taxon>
        <taxon>Chromadorea</taxon>
        <taxon>Rhabditida</taxon>
        <taxon>Rhabditina</taxon>
        <taxon>Rhabditomorpha</taxon>
        <taxon>Strongyloidea</taxon>
        <taxon>Strongylidae</taxon>
        <taxon>Strongylus</taxon>
    </lineage>
</organism>
<comment type="caution">
    <text evidence="9">Lacks conserved residue(s) required for the propagation of feature annotation.</text>
</comment>
<evidence type="ECO:0000313" key="12">
    <source>
        <dbReference type="EMBL" id="VDM69895.1"/>
    </source>
</evidence>
<dbReference type="FunFam" id="2.10.25.10:FF:000135">
    <property type="entry name" value="Laminin subunit beta 4"/>
    <property type="match status" value="1"/>
</dbReference>
<dbReference type="PROSITE" id="PS50027">
    <property type="entry name" value="EGF_LAM_2"/>
    <property type="match status" value="1"/>
</dbReference>
<evidence type="ECO:0000256" key="1">
    <source>
        <dbReference type="ARBA" id="ARBA00004498"/>
    </source>
</evidence>
<name>A0A3P7KFP0_STRVU</name>
<evidence type="ECO:0000256" key="5">
    <source>
        <dbReference type="ARBA" id="ARBA00023054"/>
    </source>
</evidence>
<keyword evidence="6 9" id="KW-1015">Disulfide bond</keyword>
<dbReference type="SUPFAM" id="SSF57196">
    <property type="entry name" value="EGF/Laminin"/>
    <property type="match status" value="1"/>
</dbReference>
<feature type="disulfide bond" evidence="9">
    <location>
        <begin position="33"/>
        <end position="45"/>
    </location>
</feature>
<dbReference type="Pfam" id="PF00053">
    <property type="entry name" value="EGF_laminin"/>
    <property type="match status" value="2"/>
</dbReference>
<comment type="subcellular location">
    <subcellularLocation>
        <location evidence="1">Secreted</location>
        <location evidence="1">Extracellular space</location>
        <location evidence="1">Extracellular matrix</location>
    </subcellularLocation>
</comment>
<keyword evidence="4" id="KW-0677">Repeat</keyword>
<dbReference type="CDD" id="cd00055">
    <property type="entry name" value="EGF_Lam"/>
    <property type="match status" value="1"/>
</dbReference>
<evidence type="ECO:0000259" key="11">
    <source>
        <dbReference type="PROSITE" id="PS50027"/>
    </source>
</evidence>
<protein>
    <recommendedName>
        <fullName evidence="11">Laminin EGF-like domain-containing protein</fullName>
    </recommendedName>
</protein>
<reference evidence="12 13" key="1">
    <citation type="submission" date="2018-11" db="EMBL/GenBank/DDBJ databases">
        <authorList>
            <consortium name="Pathogen Informatics"/>
        </authorList>
    </citation>
    <scope>NUCLEOTIDE SEQUENCE [LARGE SCALE GENOMIC DNA]</scope>
</reference>